<keyword evidence="12" id="KW-1185">Reference proteome</keyword>
<dbReference type="EMBL" id="JBHRTI010000007">
    <property type="protein sequence ID" value="MFC3148710.1"/>
    <property type="molecule type" value="Genomic_DNA"/>
</dbReference>
<comment type="catalytic activity">
    <reaction evidence="1">
        <text>ATP + protein L-histidine = ADP + protein N-phospho-L-histidine.</text>
        <dbReference type="EC" id="2.7.13.3"/>
    </reaction>
</comment>
<dbReference type="NCBIfam" id="TIGR00229">
    <property type="entry name" value="sensory_box"/>
    <property type="match status" value="4"/>
</dbReference>
<evidence type="ECO:0000259" key="7">
    <source>
        <dbReference type="PROSITE" id="PS50109"/>
    </source>
</evidence>
<feature type="domain" description="PAS" evidence="9">
    <location>
        <begin position="129"/>
        <end position="200"/>
    </location>
</feature>
<dbReference type="InterPro" id="IPR013656">
    <property type="entry name" value="PAS_4"/>
</dbReference>
<dbReference type="InterPro" id="IPR013767">
    <property type="entry name" value="PAS_fold"/>
</dbReference>
<dbReference type="Pfam" id="PF00989">
    <property type="entry name" value="PAS"/>
    <property type="match status" value="2"/>
</dbReference>
<dbReference type="Pfam" id="PF00512">
    <property type="entry name" value="HisKA"/>
    <property type="match status" value="1"/>
</dbReference>
<dbReference type="CDD" id="cd16922">
    <property type="entry name" value="HATPase_EvgS-ArcB-TorS-like"/>
    <property type="match status" value="1"/>
</dbReference>
<dbReference type="InterPro" id="IPR003594">
    <property type="entry name" value="HATPase_dom"/>
</dbReference>
<evidence type="ECO:0000313" key="12">
    <source>
        <dbReference type="Proteomes" id="UP001595556"/>
    </source>
</evidence>
<dbReference type="CDD" id="cd00082">
    <property type="entry name" value="HisKA"/>
    <property type="match status" value="1"/>
</dbReference>
<dbReference type="SUPFAM" id="SSF55785">
    <property type="entry name" value="PYP-like sensor domain (PAS domain)"/>
    <property type="match status" value="4"/>
</dbReference>
<dbReference type="InterPro" id="IPR004358">
    <property type="entry name" value="Sig_transdc_His_kin-like_C"/>
</dbReference>
<keyword evidence="5" id="KW-0418">Kinase</keyword>
<dbReference type="Gene3D" id="1.10.287.130">
    <property type="match status" value="1"/>
</dbReference>
<dbReference type="SMART" id="SM00086">
    <property type="entry name" value="PAC"/>
    <property type="match status" value="3"/>
</dbReference>
<dbReference type="Gene3D" id="3.30.565.10">
    <property type="entry name" value="Histidine kinase-like ATPase, C-terminal domain"/>
    <property type="match status" value="1"/>
</dbReference>
<evidence type="ECO:0000256" key="5">
    <source>
        <dbReference type="ARBA" id="ARBA00022777"/>
    </source>
</evidence>
<dbReference type="InterPro" id="IPR036890">
    <property type="entry name" value="HATPase_C_sf"/>
</dbReference>
<dbReference type="PRINTS" id="PR00344">
    <property type="entry name" value="BCTRLSENSOR"/>
</dbReference>
<dbReference type="InterPro" id="IPR000014">
    <property type="entry name" value="PAS"/>
</dbReference>
<evidence type="ECO:0000256" key="1">
    <source>
        <dbReference type="ARBA" id="ARBA00000085"/>
    </source>
</evidence>
<dbReference type="PROSITE" id="PS50112">
    <property type="entry name" value="PAS"/>
    <property type="match status" value="2"/>
</dbReference>
<dbReference type="Proteomes" id="UP001595556">
    <property type="component" value="Unassembled WGS sequence"/>
</dbReference>
<dbReference type="PROSITE" id="PS50110">
    <property type="entry name" value="RESPONSE_REGULATORY"/>
    <property type="match status" value="1"/>
</dbReference>
<dbReference type="CDD" id="cd00130">
    <property type="entry name" value="PAS"/>
    <property type="match status" value="3"/>
</dbReference>
<gene>
    <name evidence="11" type="ORF">ACFOEN_13850</name>
</gene>
<dbReference type="InterPro" id="IPR011006">
    <property type="entry name" value="CheY-like_superfamily"/>
</dbReference>
<evidence type="ECO:0000313" key="11">
    <source>
        <dbReference type="EMBL" id="MFC3148710.1"/>
    </source>
</evidence>
<dbReference type="Pfam" id="PF08448">
    <property type="entry name" value="PAS_4"/>
    <property type="match status" value="2"/>
</dbReference>
<reference evidence="12" key="1">
    <citation type="journal article" date="2019" name="Int. J. Syst. Evol. Microbiol.">
        <title>The Global Catalogue of Microorganisms (GCM) 10K type strain sequencing project: providing services to taxonomists for standard genome sequencing and annotation.</title>
        <authorList>
            <consortium name="The Broad Institute Genomics Platform"/>
            <consortium name="The Broad Institute Genome Sequencing Center for Infectious Disease"/>
            <person name="Wu L."/>
            <person name="Ma J."/>
        </authorList>
    </citation>
    <scope>NUCLEOTIDE SEQUENCE [LARGE SCALE GENOMIC DNA]</scope>
    <source>
        <strain evidence="12">KCTC 52168</strain>
    </source>
</reference>
<evidence type="ECO:0000259" key="10">
    <source>
        <dbReference type="PROSITE" id="PS50113"/>
    </source>
</evidence>
<evidence type="ECO:0000256" key="3">
    <source>
        <dbReference type="ARBA" id="ARBA00022553"/>
    </source>
</evidence>
<comment type="caution">
    <text evidence="11">The sequence shown here is derived from an EMBL/GenBank/DDBJ whole genome shotgun (WGS) entry which is preliminary data.</text>
</comment>
<dbReference type="InterPro" id="IPR035965">
    <property type="entry name" value="PAS-like_dom_sf"/>
</dbReference>
<evidence type="ECO:0000256" key="4">
    <source>
        <dbReference type="ARBA" id="ARBA00022679"/>
    </source>
</evidence>
<dbReference type="SMART" id="SM00091">
    <property type="entry name" value="PAS"/>
    <property type="match status" value="4"/>
</dbReference>
<feature type="domain" description="Response regulatory" evidence="8">
    <location>
        <begin position="757"/>
        <end position="873"/>
    </location>
</feature>
<dbReference type="Pfam" id="PF00072">
    <property type="entry name" value="Response_reg"/>
    <property type="match status" value="1"/>
</dbReference>
<dbReference type="RefSeq" id="WP_377304891.1">
    <property type="nucleotide sequence ID" value="NZ_CP180191.1"/>
</dbReference>
<evidence type="ECO:0000259" key="8">
    <source>
        <dbReference type="PROSITE" id="PS50110"/>
    </source>
</evidence>
<dbReference type="SMART" id="SM00448">
    <property type="entry name" value="REC"/>
    <property type="match status" value="1"/>
</dbReference>
<evidence type="ECO:0000256" key="6">
    <source>
        <dbReference type="PROSITE-ProRule" id="PRU00169"/>
    </source>
</evidence>
<dbReference type="PROSITE" id="PS50109">
    <property type="entry name" value="HIS_KIN"/>
    <property type="match status" value="1"/>
</dbReference>
<name>A0ABV7H4N0_9BURK</name>
<dbReference type="SUPFAM" id="SSF47384">
    <property type="entry name" value="Homodimeric domain of signal transducing histidine kinase"/>
    <property type="match status" value="1"/>
</dbReference>
<dbReference type="CDD" id="cd17546">
    <property type="entry name" value="REC_hyHK_CKI1_RcsC-like"/>
    <property type="match status" value="1"/>
</dbReference>
<dbReference type="Pfam" id="PF02518">
    <property type="entry name" value="HATPase_c"/>
    <property type="match status" value="1"/>
</dbReference>
<accession>A0ABV7H4N0</accession>
<dbReference type="SUPFAM" id="SSF52172">
    <property type="entry name" value="CheY-like"/>
    <property type="match status" value="1"/>
</dbReference>
<dbReference type="EC" id="2.7.13.3" evidence="2"/>
<feature type="domain" description="Histidine kinase" evidence="7">
    <location>
        <begin position="518"/>
        <end position="735"/>
    </location>
</feature>
<dbReference type="InterPro" id="IPR000700">
    <property type="entry name" value="PAS-assoc_C"/>
</dbReference>
<dbReference type="InterPro" id="IPR001610">
    <property type="entry name" value="PAC"/>
</dbReference>
<evidence type="ECO:0000259" key="9">
    <source>
        <dbReference type="PROSITE" id="PS50112"/>
    </source>
</evidence>
<dbReference type="InterPro" id="IPR036097">
    <property type="entry name" value="HisK_dim/P_sf"/>
</dbReference>
<feature type="modified residue" description="4-aspartylphosphate" evidence="6">
    <location>
        <position position="806"/>
    </location>
</feature>
<dbReference type="SUPFAM" id="SSF55874">
    <property type="entry name" value="ATPase domain of HSP90 chaperone/DNA topoisomerase II/histidine kinase"/>
    <property type="match status" value="1"/>
</dbReference>
<protein>
    <recommendedName>
        <fullName evidence="2">histidine kinase</fullName>
        <ecNumber evidence="2">2.7.13.3</ecNumber>
    </recommendedName>
</protein>
<keyword evidence="3 6" id="KW-0597">Phosphoprotein</keyword>
<sequence>MSNLLSQRLEQLLQFSTDWLWETDVQHRLVWMSPTFERVTGVALSRMLGKHRWEITPASESFWAAHRATLNEHLPFRDFVYPARRPDGSEVEFQISGLPQFDEAGSFTGYIGVGRDLSQARRYQRELEGKEQRLRAMNATVPVALLVHRAGVILEANPATASLFGVSDPDALVGRSVMSFVHPELRAKAAARVQQGMAAPVGVVNPIDEFDVLRPNGQVRRARGTSVKIELPDGPALQLAYMDITESEEAARRVRDSEVLLSKVIQNTPDLVAVQDLKSAKYVIVNEAFERITGFSAVEALGKTPYEIRIWDDADEAESVRQNLLRARQFRDYVMRLRTKSGELRFVQLAVQIFEMGDARYLIANGRDVTETERIRLEQNAILKNASTGIAFTRDRTFQFVNPEFERMCGWPPGELIGQPGHVVWPTEAAYREIGQAVGPLLSQGQTVDLEREILRRDGSTFIARIRAGVVDPTNPVHGGTVWNFVDVTEEKHAIQAMAQAREVAEAANNAKTAFLANTSHELRTPLNGVVGMARLAQQTEDPALRDLYLRQLVESADSLSSIISDILDLSKIEAGKLTVERVRYDLPDVLEAVHTHFELAAQDRGLALSLSIEPLLPRWVVGDPTRVRQILTNFVSNAMKFTPRGAVRMRARQVGADRLRLEVADTGIGIEPAAVQRLFEPFSQADESTTRRYGGTGLGLAISRELAHAMGGDVGVESTPGQGSVFWVDLPLVLPPDEAGSGPQVVPSADLLAGRRVLLVEDNSVNRLIAREMLRGWGMDVIEAVDGEDALRRFSAERPHLVLMDLHMPRMNGFVATRELRKRGDARLTPIIALSAAVLDAEREQAEDAGMNDFIAKPINPERLLAVLAQWMNAVSAAETEAR</sequence>
<dbReference type="PANTHER" id="PTHR43047">
    <property type="entry name" value="TWO-COMPONENT HISTIDINE PROTEIN KINASE"/>
    <property type="match status" value="1"/>
</dbReference>
<dbReference type="SMART" id="SM00387">
    <property type="entry name" value="HATPase_c"/>
    <property type="match status" value="1"/>
</dbReference>
<dbReference type="InterPro" id="IPR001789">
    <property type="entry name" value="Sig_transdc_resp-reg_receiver"/>
</dbReference>
<dbReference type="PANTHER" id="PTHR43047:SF64">
    <property type="entry name" value="HISTIDINE KINASE CONTAINING CHEY-HOMOLOGOUS RECEIVER DOMAIN AND PAS DOMAIN-RELATED"/>
    <property type="match status" value="1"/>
</dbReference>
<dbReference type="SMART" id="SM00388">
    <property type="entry name" value="HisKA"/>
    <property type="match status" value="1"/>
</dbReference>
<dbReference type="Gene3D" id="3.30.450.20">
    <property type="entry name" value="PAS domain"/>
    <property type="match status" value="4"/>
</dbReference>
<feature type="domain" description="PAS" evidence="9">
    <location>
        <begin position="257"/>
        <end position="328"/>
    </location>
</feature>
<proteinExistence type="predicted"/>
<evidence type="ECO:0000256" key="2">
    <source>
        <dbReference type="ARBA" id="ARBA00012438"/>
    </source>
</evidence>
<feature type="domain" description="PAC" evidence="10">
    <location>
        <begin position="77"/>
        <end position="129"/>
    </location>
</feature>
<keyword evidence="4" id="KW-0808">Transferase</keyword>
<dbReference type="PROSITE" id="PS50113">
    <property type="entry name" value="PAC"/>
    <property type="match status" value="1"/>
</dbReference>
<dbReference type="InterPro" id="IPR005467">
    <property type="entry name" value="His_kinase_dom"/>
</dbReference>
<dbReference type="Gene3D" id="3.40.50.2300">
    <property type="match status" value="1"/>
</dbReference>
<organism evidence="11 12">
    <name type="scientific">Piscinibacterium candidicorallinum</name>
    <dbReference type="NCBI Taxonomy" id="1793872"/>
    <lineage>
        <taxon>Bacteria</taxon>
        <taxon>Pseudomonadati</taxon>
        <taxon>Pseudomonadota</taxon>
        <taxon>Betaproteobacteria</taxon>
        <taxon>Burkholderiales</taxon>
        <taxon>Piscinibacterium</taxon>
    </lineage>
</organism>
<dbReference type="InterPro" id="IPR003661">
    <property type="entry name" value="HisK_dim/P_dom"/>
</dbReference>